<dbReference type="HOGENOM" id="CLU_1493123_0_0_10"/>
<accession>B3EQ46</accession>
<dbReference type="OrthoDB" id="595053at2"/>
<dbReference type="AlphaFoldDB" id="B3EQ46"/>
<protein>
    <recommendedName>
        <fullName evidence="2">DUF4062 domain-containing protein</fullName>
    </recommendedName>
</protein>
<name>B3EQ46_CHLPB</name>
<organism evidence="1">
    <name type="scientific">Chlorobium phaeobacteroides (strain BS1)</name>
    <dbReference type="NCBI Taxonomy" id="331678"/>
    <lineage>
        <taxon>Bacteria</taxon>
        <taxon>Pseudomonadati</taxon>
        <taxon>Chlorobiota</taxon>
        <taxon>Chlorobiia</taxon>
        <taxon>Chlorobiales</taxon>
        <taxon>Chlorobiaceae</taxon>
        <taxon>Chlorobium/Pelodictyon group</taxon>
        <taxon>Chlorobium</taxon>
    </lineage>
</organism>
<dbReference type="KEGG" id="cpb:Cphamn1_1037"/>
<dbReference type="EMBL" id="CP001101">
    <property type="protein sequence ID" value="ACE03978.1"/>
    <property type="molecule type" value="Genomic_DNA"/>
</dbReference>
<sequence>MAGKDVYKKIRILIASPSDVSKEREIAEEVIGHWNIVNSDDRKLTLEAVLWESHSAPESGDRIQGILNKQIVDACDAAIGIFWTRIGTDTGFAQGGAVEEIERLEKNGKPVMIYFSLNDLPNDVDIEQLQNVRAFKARRQCKGDYLGEYENPEDFRNKLTHHLGVQVRRWFLEL</sequence>
<dbReference type="eggNOG" id="COG5635">
    <property type="taxonomic scope" value="Bacteria"/>
</dbReference>
<reference evidence="1" key="1">
    <citation type="submission" date="2008-06" db="EMBL/GenBank/DDBJ databases">
        <title>Complete sequence of Chlorobium phaeobacteroides BS1.</title>
        <authorList>
            <consortium name="US DOE Joint Genome Institute"/>
            <person name="Lucas S."/>
            <person name="Copeland A."/>
            <person name="Lapidus A."/>
            <person name="Glavina del Rio T."/>
            <person name="Dalin E."/>
            <person name="Tice H."/>
            <person name="Bruce D."/>
            <person name="Goodwin L."/>
            <person name="Pitluck S."/>
            <person name="Schmutz J."/>
            <person name="Larimer F."/>
            <person name="Land M."/>
            <person name="Hauser L."/>
            <person name="Kyrpides N."/>
            <person name="Ovchinnikova G."/>
            <person name="Li T."/>
            <person name="Liu Z."/>
            <person name="Zhao F."/>
            <person name="Overmann J."/>
            <person name="Bryant D.A."/>
            <person name="Richardson P."/>
        </authorList>
    </citation>
    <scope>NUCLEOTIDE SEQUENCE [LARGE SCALE GENOMIC DNA]</scope>
    <source>
        <strain evidence="1">BS1</strain>
    </source>
</reference>
<evidence type="ECO:0008006" key="2">
    <source>
        <dbReference type="Google" id="ProtNLM"/>
    </source>
</evidence>
<proteinExistence type="predicted"/>
<evidence type="ECO:0000313" key="1">
    <source>
        <dbReference type="EMBL" id="ACE03978.1"/>
    </source>
</evidence>
<gene>
    <name evidence="1" type="ordered locus">Cphamn1_1037</name>
</gene>